<evidence type="ECO:0000313" key="1">
    <source>
        <dbReference type="EMBL" id="AWX43484.1"/>
    </source>
</evidence>
<protein>
    <recommendedName>
        <fullName evidence="3">DUF1579 domain-containing protein</fullName>
    </recommendedName>
</protein>
<gene>
    <name evidence="1" type="ORF">HME9304_00472</name>
</gene>
<dbReference type="Proteomes" id="UP000248536">
    <property type="component" value="Chromosome"/>
</dbReference>
<evidence type="ECO:0000313" key="2">
    <source>
        <dbReference type="Proteomes" id="UP000248536"/>
    </source>
</evidence>
<organism evidence="1 2">
    <name type="scientific">Flagellimonas maritima</name>
    <dbReference type="NCBI Taxonomy" id="1383885"/>
    <lineage>
        <taxon>Bacteria</taxon>
        <taxon>Pseudomonadati</taxon>
        <taxon>Bacteroidota</taxon>
        <taxon>Flavobacteriia</taxon>
        <taxon>Flavobacteriales</taxon>
        <taxon>Flavobacteriaceae</taxon>
        <taxon>Flagellimonas</taxon>
    </lineage>
</organism>
<dbReference type="RefSeq" id="WP_112377054.1">
    <property type="nucleotide sequence ID" value="NZ_CP030104.1"/>
</dbReference>
<keyword evidence="2" id="KW-1185">Reference proteome</keyword>
<dbReference type="OrthoDB" id="1121396at2"/>
<dbReference type="KEGG" id="spon:HME9304_00472"/>
<evidence type="ECO:0008006" key="3">
    <source>
        <dbReference type="Google" id="ProtNLM"/>
    </source>
</evidence>
<reference evidence="1 2" key="1">
    <citation type="submission" date="2018-06" db="EMBL/GenBank/DDBJ databases">
        <title>Spongiibacterium sp. HME9304 Genome sequencing and assembly.</title>
        <authorList>
            <person name="Kang H."/>
            <person name="Kim H."/>
            <person name="Joh K."/>
        </authorList>
    </citation>
    <scope>NUCLEOTIDE SEQUENCE [LARGE SCALE GENOMIC DNA]</scope>
    <source>
        <strain evidence="1 2">HME9304</strain>
    </source>
</reference>
<accession>A0A2Z4LPK1</accession>
<name>A0A2Z4LPK1_9FLAO</name>
<dbReference type="EMBL" id="CP030104">
    <property type="protein sequence ID" value="AWX43484.1"/>
    <property type="molecule type" value="Genomic_DNA"/>
</dbReference>
<proteinExistence type="predicted"/>
<dbReference type="AlphaFoldDB" id="A0A2Z4LPK1"/>
<sequence length="168" mass="19240">MIKTFVVLAFFVCITSYGQQHTETCSCCSDNHHAFDFWVGEWNVTTPKGQVAGTNKISKEENGCVIREKWSNGSTGYTGTSLNFYNNVSGKWEQLWVDNTGTFLKLSGNRIGNRMILSSKEFTKADGKLYRNRITWTKNEDGTIRQLWELLLKEEVVSVLFDGLYKRK</sequence>